<proteinExistence type="predicted"/>
<dbReference type="GO" id="GO:0005886">
    <property type="term" value="C:plasma membrane"/>
    <property type="evidence" value="ECO:0007669"/>
    <property type="project" value="TreeGrafter"/>
</dbReference>
<dbReference type="PANTHER" id="PTHR21262:SF31">
    <property type="entry name" value="GTP PYROPHOSPHOKINASE"/>
    <property type="match status" value="1"/>
</dbReference>
<dbReference type="InterPro" id="IPR003607">
    <property type="entry name" value="HD/PDEase_dom"/>
</dbReference>
<dbReference type="PANTHER" id="PTHR21262">
    <property type="entry name" value="GUANOSINE-3',5'-BIS DIPHOSPHATE 3'-PYROPHOSPHOHYDROLASE"/>
    <property type="match status" value="1"/>
</dbReference>
<dbReference type="EMBL" id="BOOA01000001">
    <property type="protein sequence ID" value="GIH21698.1"/>
    <property type="molecule type" value="Genomic_DNA"/>
</dbReference>
<organism evidence="2 3">
    <name type="scientific">Acrocarpospora phusangensis</name>
    <dbReference type="NCBI Taxonomy" id="1070424"/>
    <lineage>
        <taxon>Bacteria</taxon>
        <taxon>Bacillati</taxon>
        <taxon>Actinomycetota</taxon>
        <taxon>Actinomycetes</taxon>
        <taxon>Streptosporangiales</taxon>
        <taxon>Streptosporangiaceae</taxon>
        <taxon>Acrocarpospora</taxon>
    </lineage>
</organism>
<gene>
    <name evidence="2" type="ORF">Aph01nite_00080</name>
</gene>
<dbReference type="Proteomes" id="UP000640052">
    <property type="component" value="Unassembled WGS sequence"/>
</dbReference>
<feature type="domain" description="HD/PDEase" evidence="1">
    <location>
        <begin position="44"/>
        <end position="139"/>
    </location>
</feature>
<name>A0A919Q4E8_9ACTN</name>
<comment type="caution">
    <text evidence="2">The sequence shown here is derived from an EMBL/GenBank/DDBJ whole genome shotgun (WGS) entry which is preliminary data.</text>
</comment>
<accession>A0A919Q4E8</accession>
<reference evidence="2" key="1">
    <citation type="submission" date="2021-01" db="EMBL/GenBank/DDBJ databases">
        <title>Whole genome shotgun sequence of Acrocarpospora phusangensis NBRC 108782.</title>
        <authorList>
            <person name="Komaki H."/>
            <person name="Tamura T."/>
        </authorList>
    </citation>
    <scope>NUCLEOTIDE SEQUENCE</scope>
    <source>
        <strain evidence="2">NBRC 108782</strain>
    </source>
</reference>
<evidence type="ECO:0000313" key="2">
    <source>
        <dbReference type="EMBL" id="GIH21698.1"/>
    </source>
</evidence>
<sequence length="326" mass="36681">MIQSSLPMSLRAVLPATCTVEQVEQIERAHAVAAYWHRGQKRKSCDPYIVHPVAVAVILAELGADWLLLCAGLLHDVPEDTDCPESLLRAEFGDDLVDFLGEYHAWDHTSTSSVNERILTLKLADRLHNMRTIDVMPPEMIRLRSRETLEIIVPVAARLGLDEIRLELESLARARYDTSDGHGIGLAFHAISTGAVILPPAARARYLEEWLSDLHSLPDRPTRRRFTVQLLAGMPRLAAVLRWHRLGHRELTDAARARLLLTTWWLLRSNLRVWALFTPLLIWMVLMAGADNPGDALAMLITVPPVIGAGIEWLRPRVESAVSRRR</sequence>
<dbReference type="Pfam" id="PF13328">
    <property type="entry name" value="HD_4"/>
    <property type="match status" value="2"/>
</dbReference>
<evidence type="ECO:0000313" key="3">
    <source>
        <dbReference type="Proteomes" id="UP000640052"/>
    </source>
</evidence>
<keyword evidence="3" id="KW-1185">Reference proteome</keyword>
<dbReference type="AlphaFoldDB" id="A0A919Q4E8"/>
<evidence type="ECO:0000259" key="1">
    <source>
        <dbReference type="SMART" id="SM00471"/>
    </source>
</evidence>
<dbReference type="SMART" id="SM00471">
    <property type="entry name" value="HDc"/>
    <property type="match status" value="1"/>
</dbReference>
<dbReference type="Gene3D" id="1.10.3210.10">
    <property type="entry name" value="Hypothetical protein af1432"/>
    <property type="match status" value="1"/>
</dbReference>
<protein>
    <recommendedName>
        <fullName evidence="1">HD/PDEase domain-containing protein</fullName>
    </recommendedName>
</protein>
<dbReference type="SUPFAM" id="SSF109604">
    <property type="entry name" value="HD-domain/PDEase-like"/>
    <property type="match status" value="1"/>
</dbReference>